<protein>
    <submittedName>
        <fullName evidence="1 2">Uncharacterized protein</fullName>
    </submittedName>
</protein>
<dbReference type="Proteomes" id="UP000006727">
    <property type="component" value="Chromosome 4"/>
</dbReference>
<sequence>MCPGTPPLFRRFLVCRYGLSVRQYFCSPHANRLRRSVTAYQYKDMRPEDENRMNKWEPSHCHHPIHVGGQHHLTKVWMNPTFQCAGDCATLSIAARKSRFTETCHYGALLDDLFRRLATVDVKTVLPTRIQDPSMEVFSIDGSQSAAVTDPISKGGGELGRLVSDCGSPKLQY</sequence>
<evidence type="ECO:0000313" key="1">
    <source>
        <dbReference type="EMBL" id="PNR54780.1"/>
    </source>
</evidence>
<gene>
    <name evidence="1" type="ORF">PHYPA_005673</name>
</gene>
<keyword evidence="3" id="KW-1185">Reference proteome</keyword>
<reference evidence="1 3" key="1">
    <citation type="journal article" date="2008" name="Science">
        <title>The Physcomitrella genome reveals evolutionary insights into the conquest of land by plants.</title>
        <authorList>
            <person name="Rensing S."/>
            <person name="Lang D."/>
            <person name="Zimmer A."/>
            <person name="Terry A."/>
            <person name="Salamov A."/>
            <person name="Shapiro H."/>
            <person name="Nishiyama T."/>
            <person name="Perroud P.-F."/>
            <person name="Lindquist E."/>
            <person name="Kamisugi Y."/>
            <person name="Tanahashi T."/>
            <person name="Sakakibara K."/>
            <person name="Fujita T."/>
            <person name="Oishi K."/>
            <person name="Shin-I T."/>
            <person name="Kuroki Y."/>
            <person name="Toyoda A."/>
            <person name="Suzuki Y."/>
            <person name="Hashimoto A."/>
            <person name="Yamaguchi K."/>
            <person name="Sugano A."/>
            <person name="Kohara Y."/>
            <person name="Fujiyama A."/>
            <person name="Anterola A."/>
            <person name="Aoki S."/>
            <person name="Ashton N."/>
            <person name="Barbazuk W.B."/>
            <person name="Barker E."/>
            <person name="Bennetzen J."/>
            <person name="Bezanilla M."/>
            <person name="Blankenship R."/>
            <person name="Cho S.H."/>
            <person name="Dutcher S."/>
            <person name="Estelle M."/>
            <person name="Fawcett J.A."/>
            <person name="Gundlach H."/>
            <person name="Hanada K."/>
            <person name="Heyl A."/>
            <person name="Hicks K.A."/>
            <person name="Hugh J."/>
            <person name="Lohr M."/>
            <person name="Mayer K."/>
            <person name="Melkozernov A."/>
            <person name="Murata T."/>
            <person name="Nelson D."/>
            <person name="Pils B."/>
            <person name="Prigge M."/>
            <person name="Reiss B."/>
            <person name="Renner T."/>
            <person name="Rombauts S."/>
            <person name="Rushton P."/>
            <person name="Sanderfoot A."/>
            <person name="Schween G."/>
            <person name="Shiu S.-H."/>
            <person name="Stueber K."/>
            <person name="Theodoulou F.L."/>
            <person name="Tu H."/>
            <person name="Van de Peer Y."/>
            <person name="Verrier P.J."/>
            <person name="Waters E."/>
            <person name="Wood A."/>
            <person name="Yang L."/>
            <person name="Cove D."/>
            <person name="Cuming A."/>
            <person name="Hasebe M."/>
            <person name="Lucas S."/>
            <person name="Mishler D.B."/>
            <person name="Reski R."/>
            <person name="Grigoriev I."/>
            <person name="Quatrano R.S."/>
            <person name="Boore J.L."/>
        </authorList>
    </citation>
    <scope>NUCLEOTIDE SEQUENCE [LARGE SCALE GENOMIC DNA]</scope>
    <source>
        <strain evidence="2 3">cv. Gransden 2004</strain>
    </source>
</reference>
<dbReference type="EnsemblPlants" id="Pp3c4_2520V3.2">
    <property type="protein sequence ID" value="Pp3c4_2520V3.2"/>
    <property type="gene ID" value="Pp3c4_2520"/>
</dbReference>
<proteinExistence type="predicted"/>
<dbReference type="Gramene" id="Pp3c4_2520V3.2">
    <property type="protein sequence ID" value="Pp3c4_2520V3.2"/>
    <property type="gene ID" value="Pp3c4_2520"/>
</dbReference>
<accession>A9T3N1</accession>
<evidence type="ECO:0000313" key="2">
    <source>
        <dbReference type="EnsemblPlants" id="Pp3c4_2520V3.1"/>
    </source>
</evidence>
<name>A9T3N1_PHYPA</name>
<reference evidence="2" key="3">
    <citation type="submission" date="2020-12" db="UniProtKB">
        <authorList>
            <consortium name="EnsemblPlants"/>
        </authorList>
    </citation>
    <scope>IDENTIFICATION</scope>
</reference>
<dbReference type="EMBL" id="ABEU02000004">
    <property type="protein sequence ID" value="PNR54780.1"/>
    <property type="molecule type" value="Genomic_DNA"/>
</dbReference>
<dbReference type="Gramene" id="Pp3c4_2520V3.1">
    <property type="protein sequence ID" value="Pp3c4_2520V3.1"/>
    <property type="gene ID" value="Pp3c4_2520"/>
</dbReference>
<dbReference type="InParanoid" id="A9T3N1"/>
<dbReference type="EnsemblPlants" id="Pp3c4_2520V3.1">
    <property type="protein sequence ID" value="Pp3c4_2520V3.1"/>
    <property type="gene ID" value="Pp3c4_2520"/>
</dbReference>
<dbReference type="AlphaFoldDB" id="A9T3N1"/>
<dbReference type="PaxDb" id="3218-PP1S160_15V6.1"/>
<evidence type="ECO:0000313" key="3">
    <source>
        <dbReference type="Proteomes" id="UP000006727"/>
    </source>
</evidence>
<dbReference type="HOGENOM" id="CLU_1550126_0_0_1"/>
<organism evidence="1">
    <name type="scientific">Physcomitrium patens</name>
    <name type="common">Spreading-leaved earth moss</name>
    <name type="synonym">Physcomitrella patens</name>
    <dbReference type="NCBI Taxonomy" id="3218"/>
    <lineage>
        <taxon>Eukaryota</taxon>
        <taxon>Viridiplantae</taxon>
        <taxon>Streptophyta</taxon>
        <taxon>Embryophyta</taxon>
        <taxon>Bryophyta</taxon>
        <taxon>Bryophytina</taxon>
        <taxon>Bryopsida</taxon>
        <taxon>Funariidae</taxon>
        <taxon>Funariales</taxon>
        <taxon>Funariaceae</taxon>
        <taxon>Physcomitrium</taxon>
    </lineage>
</organism>
<reference evidence="1 3" key="2">
    <citation type="journal article" date="2018" name="Plant J.">
        <title>The Physcomitrella patens chromosome-scale assembly reveals moss genome structure and evolution.</title>
        <authorList>
            <person name="Lang D."/>
            <person name="Ullrich K.K."/>
            <person name="Murat F."/>
            <person name="Fuchs J."/>
            <person name="Jenkins J."/>
            <person name="Haas F.B."/>
            <person name="Piednoel M."/>
            <person name="Gundlach H."/>
            <person name="Van Bel M."/>
            <person name="Meyberg R."/>
            <person name="Vives C."/>
            <person name="Morata J."/>
            <person name="Symeonidi A."/>
            <person name="Hiss M."/>
            <person name="Muchero W."/>
            <person name="Kamisugi Y."/>
            <person name="Saleh O."/>
            <person name="Blanc G."/>
            <person name="Decker E.L."/>
            <person name="van Gessel N."/>
            <person name="Grimwood J."/>
            <person name="Hayes R.D."/>
            <person name="Graham S.W."/>
            <person name="Gunter L.E."/>
            <person name="McDaniel S.F."/>
            <person name="Hoernstein S.N.W."/>
            <person name="Larsson A."/>
            <person name="Li F.W."/>
            <person name="Perroud P.F."/>
            <person name="Phillips J."/>
            <person name="Ranjan P."/>
            <person name="Rokshar D.S."/>
            <person name="Rothfels C.J."/>
            <person name="Schneider L."/>
            <person name="Shu S."/>
            <person name="Stevenson D.W."/>
            <person name="Thummler F."/>
            <person name="Tillich M."/>
            <person name="Villarreal Aguilar J.C."/>
            <person name="Widiez T."/>
            <person name="Wong G.K."/>
            <person name="Wymore A."/>
            <person name="Zhang Y."/>
            <person name="Zimmer A.D."/>
            <person name="Quatrano R.S."/>
            <person name="Mayer K.F.X."/>
            <person name="Goodstein D."/>
            <person name="Casacuberta J.M."/>
            <person name="Vandepoele K."/>
            <person name="Reski R."/>
            <person name="Cuming A.C."/>
            <person name="Tuskan G.A."/>
            <person name="Maumus F."/>
            <person name="Salse J."/>
            <person name="Schmutz J."/>
            <person name="Rensing S.A."/>
        </authorList>
    </citation>
    <scope>NUCLEOTIDE SEQUENCE [LARGE SCALE GENOMIC DNA]</scope>
    <source>
        <strain evidence="2 3">cv. Gransden 2004</strain>
    </source>
</reference>